<keyword evidence="5" id="KW-0663">Pyridoxal phosphate</keyword>
<dbReference type="InterPro" id="IPR004838">
    <property type="entry name" value="NHTrfase_class1_PyrdxlP-BS"/>
</dbReference>
<name>A0A497E5F5_UNCAE</name>
<dbReference type="PROSITE" id="PS00105">
    <property type="entry name" value="AA_TRANSFER_CLASS_1"/>
    <property type="match status" value="1"/>
</dbReference>
<dbReference type="GO" id="GO:0006520">
    <property type="term" value="P:amino acid metabolic process"/>
    <property type="evidence" value="ECO:0007669"/>
    <property type="project" value="InterPro"/>
</dbReference>
<protein>
    <recommendedName>
        <fullName evidence="6">Aminotransferase</fullName>
        <ecNumber evidence="6">2.6.1.-</ecNumber>
    </recommendedName>
</protein>
<sequence length="396" mass="43978">MLSKRVRSISPSPTLAITAEAKKMKAQGIDVVGFGAGEPDFDTPDHIKEAAKKALDRGFTKYTPASGMRELKEAVCRKLKEENGLEYEPDQVLISCGAKHSIFNAILALCDEGDEVILPSPYWVSYPEMIKLAQAKPVIIKTTQENNFKITSQQLEEAISSKTKLFILNSPSNPTGMIYTKDELRIISDILTEARIYCISDEIYEKIIYDGWKHTSIASLNPRIKELTILVNGVSKTYSMTGWRIGYAAGPKEIIQAMSNLQSHSTSNPTSVSQVAAIAALQSSQGEIRRMVDEFQRRRDHIVKRLNRIPGISCLKPPGAFYAFPDISRIIGKSYNGKIIRDSISLAQLLLYEAKVAVVPGAAFGADEHLRFSYATSMENIDKGLDRVEEFVKKLP</sequence>
<dbReference type="EC" id="2.6.1.-" evidence="6"/>
<accession>A0A497E5F5</accession>
<dbReference type="EMBL" id="QMPZ01000018">
    <property type="protein sequence ID" value="RLE10083.1"/>
    <property type="molecule type" value="Genomic_DNA"/>
</dbReference>
<gene>
    <name evidence="8" type="ORF">DRJ00_02535</name>
</gene>
<dbReference type="AlphaFoldDB" id="A0A497E5F5"/>
<comment type="caution">
    <text evidence="8">The sequence shown here is derived from an EMBL/GenBank/DDBJ whole genome shotgun (WGS) entry which is preliminary data.</text>
</comment>
<dbReference type="InterPro" id="IPR004839">
    <property type="entry name" value="Aminotransferase_I/II_large"/>
</dbReference>
<dbReference type="Gene3D" id="3.90.1150.10">
    <property type="entry name" value="Aspartate Aminotransferase, domain 1"/>
    <property type="match status" value="1"/>
</dbReference>
<comment type="cofactor">
    <cofactor evidence="1 6">
        <name>pyridoxal 5'-phosphate</name>
        <dbReference type="ChEBI" id="CHEBI:597326"/>
    </cofactor>
</comment>
<dbReference type="Proteomes" id="UP000279422">
    <property type="component" value="Unassembled WGS sequence"/>
</dbReference>
<evidence type="ECO:0000256" key="6">
    <source>
        <dbReference type="RuleBase" id="RU000481"/>
    </source>
</evidence>
<dbReference type="PANTHER" id="PTHR46383:SF1">
    <property type="entry name" value="ASPARTATE AMINOTRANSFERASE"/>
    <property type="match status" value="1"/>
</dbReference>
<evidence type="ECO:0000256" key="3">
    <source>
        <dbReference type="ARBA" id="ARBA00022576"/>
    </source>
</evidence>
<comment type="similarity">
    <text evidence="2 6">Belongs to the class-I pyridoxal-phosphate-dependent aminotransferase family.</text>
</comment>
<evidence type="ECO:0000259" key="7">
    <source>
        <dbReference type="Pfam" id="PF00155"/>
    </source>
</evidence>
<dbReference type="PRINTS" id="PR00753">
    <property type="entry name" value="ACCSYNTHASE"/>
</dbReference>
<dbReference type="InterPro" id="IPR015424">
    <property type="entry name" value="PyrdxlP-dep_Trfase"/>
</dbReference>
<dbReference type="Pfam" id="PF00155">
    <property type="entry name" value="Aminotran_1_2"/>
    <property type="match status" value="1"/>
</dbReference>
<proteinExistence type="inferred from homology"/>
<dbReference type="GO" id="GO:0030170">
    <property type="term" value="F:pyridoxal phosphate binding"/>
    <property type="evidence" value="ECO:0007669"/>
    <property type="project" value="InterPro"/>
</dbReference>
<evidence type="ECO:0000313" key="8">
    <source>
        <dbReference type="EMBL" id="RLE10083.1"/>
    </source>
</evidence>
<dbReference type="Gene3D" id="3.40.640.10">
    <property type="entry name" value="Type I PLP-dependent aspartate aminotransferase-like (Major domain)"/>
    <property type="match status" value="1"/>
</dbReference>
<keyword evidence="4 6" id="KW-0808">Transferase</keyword>
<dbReference type="GO" id="GO:0008483">
    <property type="term" value="F:transaminase activity"/>
    <property type="evidence" value="ECO:0007669"/>
    <property type="project" value="UniProtKB-KW"/>
</dbReference>
<dbReference type="InterPro" id="IPR015422">
    <property type="entry name" value="PyrdxlP-dep_Trfase_small"/>
</dbReference>
<evidence type="ECO:0000256" key="1">
    <source>
        <dbReference type="ARBA" id="ARBA00001933"/>
    </source>
</evidence>
<dbReference type="PANTHER" id="PTHR46383">
    <property type="entry name" value="ASPARTATE AMINOTRANSFERASE"/>
    <property type="match status" value="1"/>
</dbReference>
<feature type="domain" description="Aminotransferase class I/classII large" evidence="7">
    <location>
        <begin position="30"/>
        <end position="388"/>
    </location>
</feature>
<evidence type="ECO:0000256" key="2">
    <source>
        <dbReference type="ARBA" id="ARBA00007441"/>
    </source>
</evidence>
<dbReference type="FunFam" id="3.40.640.10:FF:000033">
    <property type="entry name" value="Aspartate aminotransferase"/>
    <property type="match status" value="1"/>
</dbReference>
<keyword evidence="3 6" id="KW-0032">Aminotransferase</keyword>
<evidence type="ECO:0000256" key="4">
    <source>
        <dbReference type="ARBA" id="ARBA00022679"/>
    </source>
</evidence>
<dbReference type="InterPro" id="IPR050596">
    <property type="entry name" value="AspAT/PAT-like"/>
</dbReference>
<dbReference type="SUPFAM" id="SSF53383">
    <property type="entry name" value="PLP-dependent transferases"/>
    <property type="match status" value="1"/>
</dbReference>
<organism evidence="8 9">
    <name type="scientific">Aerophobetes bacterium</name>
    <dbReference type="NCBI Taxonomy" id="2030807"/>
    <lineage>
        <taxon>Bacteria</taxon>
        <taxon>Candidatus Aerophobota</taxon>
    </lineage>
</organism>
<evidence type="ECO:0000313" key="9">
    <source>
        <dbReference type="Proteomes" id="UP000279422"/>
    </source>
</evidence>
<reference evidence="8 9" key="1">
    <citation type="submission" date="2018-06" db="EMBL/GenBank/DDBJ databases">
        <title>Extensive metabolic versatility and redundancy in microbially diverse, dynamic hydrothermal sediments.</title>
        <authorList>
            <person name="Dombrowski N."/>
            <person name="Teske A."/>
            <person name="Baker B.J."/>
        </authorList>
    </citation>
    <scope>NUCLEOTIDE SEQUENCE [LARGE SCALE GENOMIC DNA]</scope>
    <source>
        <strain evidence="8">B47_G16</strain>
    </source>
</reference>
<dbReference type="CDD" id="cd00609">
    <property type="entry name" value="AAT_like"/>
    <property type="match status" value="1"/>
</dbReference>
<dbReference type="InterPro" id="IPR015421">
    <property type="entry name" value="PyrdxlP-dep_Trfase_major"/>
</dbReference>
<evidence type="ECO:0000256" key="5">
    <source>
        <dbReference type="ARBA" id="ARBA00022898"/>
    </source>
</evidence>